<protein>
    <submittedName>
        <fullName evidence="3">M35 family metallo-endopeptidase</fullName>
        <ecNumber evidence="3">3.4.24.-</ecNumber>
    </submittedName>
</protein>
<feature type="chain" id="PRO_5043836589" evidence="1">
    <location>
        <begin position="19"/>
        <end position="246"/>
    </location>
</feature>
<dbReference type="AlphaFoldDB" id="A0AAX4HJK3"/>
<feature type="domain" description="Lysine-specific metallo-endopeptidase" evidence="2">
    <location>
        <begin position="95"/>
        <end position="185"/>
    </location>
</feature>
<dbReference type="GO" id="GO:0004222">
    <property type="term" value="F:metalloendopeptidase activity"/>
    <property type="evidence" value="ECO:0007669"/>
    <property type="project" value="InterPro"/>
</dbReference>
<dbReference type="SUPFAM" id="SSF55486">
    <property type="entry name" value="Metalloproteases ('zincins'), catalytic domain"/>
    <property type="match status" value="1"/>
</dbReference>
<feature type="signal peptide" evidence="1">
    <location>
        <begin position="1"/>
        <end position="18"/>
    </location>
</feature>
<reference evidence="3 4" key="1">
    <citation type="submission" date="2023-11" db="EMBL/GenBank/DDBJ databases">
        <title>Peredibacter starrii A3.12.</title>
        <authorList>
            <person name="Mitchell R.J."/>
        </authorList>
    </citation>
    <scope>NUCLEOTIDE SEQUENCE [LARGE SCALE GENOMIC DNA]</scope>
    <source>
        <strain evidence="3 4">A3.12</strain>
    </source>
</reference>
<keyword evidence="1" id="KW-0732">Signal</keyword>
<dbReference type="KEGG" id="psti:SOO65_11940"/>
<dbReference type="EC" id="3.4.24.-" evidence="3"/>
<dbReference type="Gene3D" id="3.40.390.10">
    <property type="entry name" value="Collagenase (Catalytic Domain)"/>
    <property type="match status" value="1"/>
</dbReference>
<evidence type="ECO:0000313" key="3">
    <source>
        <dbReference type="EMBL" id="WPU63398.1"/>
    </source>
</evidence>
<evidence type="ECO:0000259" key="2">
    <source>
        <dbReference type="Pfam" id="PF14521"/>
    </source>
</evidence>
<proteinExistence type="predicted"/>
<keyword evidence="4" id="KW-1185">Reference proteome</keyword>
<evidence type="ECO:0000256" key="1">
    <source>
        <dbReference type="SAM" id="SignalP"/>
    </source>
</evidence>
<dbReference type="InterPro" id="IPR024079">
    <property type="entry name" value="MetalloPept_cat_dom_sf"/>
</dbReference>
<accession>A0AAX4HJK3</accession>
<name>A0AAX4HJK3_9BACT</name>
<dbReference type="RefSeq" id="WP_321390034.1">
    <property type="nucleotide sequence ID" value="NZ_CP139487.1"/>
</dbReference>
<gene>
    <name evidence="3" type="ORF">SOO65_11940</name>
</gene>
<dbReference type="Pfam" id="PF14521">
    <property type="entry name" value="Aspzincin_M35"/>
    <property type="match status" value="1"/>
</dbReference>
<keyword evidence="3" id="KW-0378">Hydrolase</keyword>
<sequence>MKGLTLILSFILFAPAFAEELFQYRPGDDVNHMVELLGGPIEPTVYCIDDFKRFKVSNCGNQEKDAVNLFNTAHSMLLKLEFELYDYSVRPEVKNDKKRASDLENISQKVSCIKDKMKNIQITCQDGGKVCAKNATAYVTLFNPFQKKNNLNLCPVYWLGPQDYKSAVIIHEISHLCGTRDHEYISDPGYVVGVPKNMKEVNKKFRLWKKSPKTKTVNIAAVNADSYEFWVLYGFCLPGFDCDKKY</sequence>
<dbReference type="InterPro" id="IPR029463">
    <property type="entry name" value="Lys_MEP"/>
</dbReference>
<organism evidence="3 4">
    <name type="scientific">Peredibacter starrii</name>
    <dbReference type="NCBI Taxonomy" id="28202"/>
    <lineage>
        <taxon>Bacteria</taxon>
        <taxon>Pseudomonadati</taxon>
        <taxon>Bdellovibrionota</taxon>
        <taxon>Bacteriovoracia</taxon>
        <taxon>Bacteriovoracales</taxon>
        <taxon>Bacteriovoracaceae</taxon>
        <taxon>Peredibacter</taxon>
    </lineage>
</organism>
<dbReference type="EMBL" id="CP139487">
    <property type="protein sequence ID" value="WPU63398.1"/>
    <property type="molecule type" value="Genomic_DNA"/>
</dbReference>
<dbReference type="Proteomes" id="UP001324634">
    <property type="component" value="Chromosome"/>
</dbReference>
<evidence type="ECO:0000313" key="4">
    <source>
        <dbReference type="Proteomes" id="UP001324634"/>
    </source>
</evidence>